<accession>I3DFB5</accession>
<evidence type="ECO:0000313" key="2">
    <source>
        <dbReference type="Proteomes" id="UP000006457"/>
    </source>
</evidence>
<keyword evidence="2" id="KW-1185">Reference proteome</keyword>
<evidence type="ECO:0000313" key="1">
    <source>
        <dbReference type="EMBL" id="EIJ70408.1"/>
    </source>
</evidence>
<reference evidence="1 2" key="1">
    <citation type="submission" date="2012-03" db="EMBL/GenBank/DDBJ databases">
        <authorList>
            <person name="Harkins D.M."/>
            <person name="Madupu R."/>
            <person name="Durkin A.S."/>
            <person name="Torralba M."/>
            <person name="Methe B."/>
            <person name="Sutton G.G."/>
            <person name="Nelson K.E."/>
        </authorList>
    </citation>
    <scope>NUCLEOTIDE SEQUENCE [LARGE SCALE GENOMIC DNA]</scope>
    <source>
        <strain evidence="1 2">CCUG 2042</strain>
    </source>
</reference>
<organism evidence="1 2">
    <name type="scientific">Pasteurella bettyae CCUG 2042</name>
    <dbReference type="NCBI Taxonomy" id="1095749"/>
    <lineage>
        <taxon>Bacteria</taxon>
        <taxon>Pseudomonadati</taxon>
        <taxon>Pseudomonadota</taxon>
        <taxon>Gammaproteobacteria</taxon>
        <taxon>Pasteurellales</taxon>
        <taxon>Pasteurellaceae</taxon>
        <taxon>Pasteurella</taxon>
    </lineage>
</organism>
<name>I3DFB5_9PAST</name>
<dbReference type="AlphaFoldDB" id="I3DFB5"/>
<gene>
    <name evidence="1" type="ORF">HMPREF1052_1469</name>
</gene>
<dbReference type="RefSeq" id="WP_005759804.1">
    <property type="nucleotide sequence ID" value="NZ_AJSX01000019.1"/>
</dbReference>
<proteinExistence type="predicted"/>
<dbReference type="Proteomes" id="UP000006457">
    <property type="component" value="Unassembled WGS sequence"/>
</dbReference>
<dbReference type="EMBL" id="AJSX01000019">
    <property type="protein sequence ID" value="EIJ70408.1"/>
    <property type="molecule type" value="Genomic_DNA"/>
</dbReference>
<comment type="caution">
    <text evidence="1">The sequence shown here is derived from an EMBL/GenBank/DDBJ whole genome shotgun (WGS) entry which is preliminary data.</text>
</comment>
<protein>
    <submittedName>
        <fullName evidence="1">Uncharacterized protein</fullName>
    </submittedName>
</protein>
<sequence length="42" mass="4736">MRHNVLHKLTSDEILQKSANFGMNITKIPQKPTALYGKVTPN</sequence>
<dbReference type="PATRIC" id="fig|1095749.3.peg.792"/>